<keyword evidence="4" id="KW-1185">Reference proteome</keyword>
<dbReference type="CDD" id="cd16653">
    <property type="entry name" value="RING-like_Rtf2"/>
    <property type="match status" value="1"/>
</dbReference>
<dbReference type="VEuPathDB" id="FungiDB:PYU1_G005508"/>
<dbReference type="FunCoup" id="K3WKM7">
    <property type="interactions" value="453"/>
</dbReference>
<dbReference type="InterPro" id="IPR006735">
    <property type="entry name" value="Rtf2"/>
</dbReference>
<dbReference type="EnsemblProtists" id="PYU1_T005519">
    <property type="protein sequence ID" value="PYU1_T005519"/>
    <property type="gene ID" value="PYU1_G005508"/>
</dbReference>
<protein>
    <submittedName>
        <fullName evidence="3">Uncharacterized protein</fullName>
    </submittedName>
</protein>
<dbReference type="eggNOG" id="KOG3113">
    <property type="taxonomic scope" value="Eukaryota"/>
</dbReference>
<dbReference type="Pfam" id="PF04641">
    <property type="entry name" value="Rtf2"/>
    <property type="match status" value="1"/>
</dbReference>
<dbReference type="InterPro" id="IPR027799">
    <property type="entry name" value="Rtf2_RING-finger"/>
</dbReference>
<dbReference type="InParanoid" id="K3WKM7"/>
<accession>K3WKM7</accession>
<proteinExistence type="inferred from homology"/>
<dbReference type="Proteomes" id="UP000019132">
    <property type="component" value="Unassembled WGS sequence"/>
</dbReference>
<evidence type="ECO:0000256" key="1">
    <source>
        <dbReference type="ARBA" id="ARBA00009885"/>
    </source>
</evidence>
<feature type="region of interest" description="Disordered" evidence="2">
    <location>
        <begin position="187"/>
        <end position="244"/>
    </location>
</feature>
<comment type="similarity">
    <text evidence="1">Belongs to the rtf2 family.</text>
</comment>
<dbReference type="PANTHER" id="PTHR12775">
    <property type="entry name" value="PROTEIN C20ORF43 HOMOLOG"/>
    <property type="match status" value="1"/>
</dbReference>
<organism evidence="3 4">
    <name type="scientific">Globisporangium ultimum (strain ATCC 200006 / CBS 805.95 / DAOM BR144)</name>
    <name type="common">Pythium ultimum</name>
    <dbReference type="NCBI Taxonomy" id="431595"/>
    <lineage>
        <taxon>Eukaryota</taxon>
        <taxon>Sar</taxon>
        <taxon>Stramenopiles</taxon>
        <taxon>Oomycota</taxon>
        <taxon>Peronosporomycetes</taxon>
        <taxon>Pythiales</taxon>
        <taxon>Pythiaceae</taxon>
        <taxon>Globisporangium</taxon>
    </lineage>
</organism>
<dbReference type="GO" id="GO:0005634">
    <property type="term" value="C:nucleus"/>
    <property type="evidence" value="ECO:0007669"/>
    <property type="project" value="TreeGrafter"/>
</dbReference>
<evidence type="ECO:0000313" key="4">
    <source>
        <dbReference type="Proteomes" id="UP000019132"/>
    </source>
</evidence>
<dbReference type="PANTHER" id="PTHR12775:SF0">
    <property type="entry name" value="REPLICATION TERMINATION FACTOR 2"/>
    <property type="match status" value="1"/>
</dbReference>
<reference evidence="3" key="3">
    <citation type="submission" date="2015-02" db="UniProtKB">
        <authorList>
            <consortium name="EnsemblProtists"/>
        </authorList>
    </citation>
    <scope>IDENTIFICATION</scope>
    <source>
        <strain evidence="3">DAOM BR144</strain>
    </source>
</reference>
<sequence length="291" mass="31978">MGNDGGVIAVKRKFMRHGNTKARSEKVSQEALRVQKAQTCAISEESLREPIVVCELGNLYNKQALLEHLLAKTMPEKFQHIMSLKDVVTCRFSKQKADSTSSNGASLFYCPVSMLEFNGKQPFVVVSTCGCVVSERSLKEVQTKECLVCGKSMDGAKLIALFLSDENYELKQKEILERKAQEKLLKKESKKNKSSKKNAADTADGATADAEENGEETAKKTKKDKKRKAEGQHSSAAHVPASKIVKDATSAIQKEKAKSAVFASLFSKDKSEKKSANDLLMTVGGMRYTLS</sequence>
<dbReference type="AlphaFoldDB" id="K3WKM7"/>
<reference evidence="4" key="2">
    <citation type="submission" date="2010-04" db="EMBL/GenBank/DDBJ databases">
        <authorList>
            <person name="Buell R."/>
            <person name="Hamilton J."/>
            <person name="Hostetler J."/>
        </authorList>
    </citation>
    <scope>NUCLEOTIDE SEQUENCE [LARGE SCALE GENOMIC DNA]</scope>
    <source>
        <strain evidence="4">DAOM:BR144</strain>
    </source>
</reference>
<evidence type="ECO:0000256" key="2">
    <source>
        <dbReference type="SAM" id="MobiDB-lite"/>
    </source>
</evidence>
<name>K3WKM7_GLOUD</name>
<reference evidence="4" key="1">
    <citation type="journal article" date="2010" name="Genome Biol.">
        <title>Genome sequence of the necrotrophic plant pathogen Pythium ultimum reveals original pathogenicity mechanisms and effector repertoire.</title>
        <authorList>
            <person name="Levesque C.A."/>
            <person name="Brouwer H."/>
            <person name="Cano L."/>
            <person name="Hamilton J.P."/>
            <person name="Holt C."/>
            <person name="Huitema E."/>
            <person name="Raffaele S."/>
            <person name="Robideau G.P."/>
            <person name="Thines M."/>
            <person name="Win J."/>
            <person name="Zerillo M.M."/>
            <person name="Beakes G.W."/>
            <person name="Boore J.L."/>
            <person name="Busam D."/>
            <person name="Dumas B."/>
            <person name="Ferriera S."/>
            <person name="Fuerstenberg S.I."/>
            <person name="Gachon C.M."/>
            <person name="Gaulin E."/>
            <person name="Govers F."/>
            <person name="Grenville-Briggs L."/>
            <person name="Horner N."/>
            <person name="Hostetler J."/>
            <person name="Jiang R.H."/>
            <person name="Johnson J."/>
            <person name="Krajaejun T."/>
            <person name="Lin H."/>
            <person name="Meijer H.J."/>
            <person name="Moore B."/>
            <person name="Morris P."/>
            <person name="Phuntmart V."/>
            <person name="Puiu D."/>
            <person name="Shetty J."/>
            <person name="Stajich J.E."/>
            <person name="Tripathy S."/>
            <person name="Wawra S."/>
            <person name="van West P."/>
            <person name="Whitty B.R."/>
            <person name="Coutinho P.M."/>
            <person name="Henrissat B."/>
            <person name="Martin F."/>
            <person name="Thomas P.D."/>
            <person name="Tyler B.M."/>
            <person name="De Vries R.P."/>
            <person name="Kamoun S."/>
            <person name="Yandell M."/>
            <person name="Tisserat N."/>
            <person name="Buell C.R."/>
        </authorList>
    </citation>
    <scope>NUCLEOTIDE SEQUENCE</scope>
    <source>
        <strain evidence="4">DAOM:BR144</strain>
    </source>
</reference>
<dbReference type="HOGENOM" id="CLU_048955_0_0_1"/>
<dbReference type="OMA" id="EFRWLHC"/>
<evidence type="ECO:0000313" key="3">
    <source>
        <dbReference type="EnsemblProtists" id="PYU1_T005519"/>
    </source>
</evidence>
<dbReference type="GO" id="GO:0006274">
    <property type="term" value="P:DNA replication termination"/>
    <property type="evidence" value="ECO:0007669"/>
    <property type="project" value="TreeGrafter"/>
</dbReference>
<dbReference type="STRING" id="431595.K3WKM7"/>
<dbReference type="EMBL" id="GL376633">
    <property type="status" value="NOT_ANNOTATED_CDS"/>
    <property type="molecule type" value="Genomic_DNA"/>
</dbReference>